<comment type="caution">
    <text evidence="1">The sequence shown here is derived from an EMBL/GenBank/DDBJ whole genome shotgun (WGS) entry which is preliminary data.</text>
</comment>
<dbReference type="Proteomes" id="UP000664132">
    <property type="component" value="Unassembled WGS sequence"/>
</dbReference>
<keyword evidence="2" id="KW-1185">Reference proteome</keyword>
<protein>
    <submittedName>
        <fullName evidence="1">Uncharacterized protein</fullName>
    </submittedName>
</protein>
<accession>A0A8H7T4N2</accession>
<evidence type="ECO:0000313" key="1">
    <source>
        <dbReference type="EMBL" id="KAG4412400.1"/>
    </source>
</evidence>
<proteinExistence type="predicted"/>
<sequence>MLSPIAPPPTPILEGAGHLVVDCEPMLAVNTPPQYPVLKIADRESCIWITNEVEVTHEARAEHEVKVKYEAKVTHKAEQKCERTLLDISQLFHTRPSNNSWKLFYVTKDEFEADNSDWGKIASTPGIYVLGKRPDGHYEVTADESHIPWLLDHNFLFLDKAEFEFLFRYDPTQPMEIEVEVYGVLGARRRFYASSLENAFKAIWSRRNKGLKLCLRSTVPPFLKTALEWAILSNDILESSPLVREKFTLCLVLLALSLLEDYNTPSAIQLLEKNQDGVLQAFRKDSTDLFKAMSAKCQNRKAEAQLIGLVRRVFIFADGLEDVHQLQFDQEYTAIDNHNLLGSLVGVTGSSRFRNFDLEAILNALSRSKAITNECIDALDIAELISQLTASIPIGFQSNLGRPTEVPLKLPLRSRHYAPPNICSLRVPLLGDGVYELEKGFSDRKLRNGDVVKLRLGGVVTGSTSQTLAGNVNMRVPSALEDDRLMTLFVDYDGWYEDHQGTQQCLSDEVLRVVQEMKVGQKVLITEEKEDRNPEEEKEDNGKETRIWVVQVLQVLRVCAGHLGFGQNVPFHRTILGEKPKMIKRGVRQLIRKKLEEPRVACSACGLGRIFSSICCKFLGKSSNRGYVAL</sequence>
<dbReference type="AlphaFoldDB" id="A0A8H7T4N2"/>
<evidence type="ECO:0000313" key="2">
    <source>
        <dbReference type="Proteomes" id="UP000664132"/>
    </source>
</evidence>
<organism evidence="1 2">
    <name type="scientific">Cadophora malorum</name>
    <dbReference type="NCBI Taxonomy" id="108018"/>
    <lineage>
        <taxon>Eukaryota</taxon>
        <taxon>Fungi</taxon>
        <taxon>Dikarya</taxon>
        <taxon>Ascomycota</taxon>
        <taxon>Pezizomycotina</taxon>
        <taxon>Leotiomycetes</taxon>
        <taxon>Helotiales</taxon>
        <taxon>Ploettnerulaceae</taxon>
        <taxon>Cadophora</taxon>
    </lineage>
</organism>
<gene>
    <name evidence="1" type="ORF">IFR04_014468</name>
</gene>
<name>A0A8H7T4N2_9HELO</name>
<dbReference type="OrthoDB" id="3510799at2759"/>
<reference evidence="1" key="1">
    <citation type="submission" date="2021-02" db="EMBL/GenBank/DDBJ databases">
        <title>Genome sequence Cadophora malorum strain M34.</title>
        <authorList>
            <person name="Stefanovic E."/>
            <person name="Vu D."/>
            <person name="Scully C."/>
            <person name="Dijksterhuis J."/>
            <person name="Roader J."/>
            <person name="Houbraken J."/>
        </authorList>
    </citation>
    <scope>NUCLEOTIDE SEQUENCE</scope>
    <source>
        <strain evidence="1">M34</strain>
    </source>
</reference>
<dbReference type="EMBL" id="JAFJYH010000381">
    <property type="protein sequence ID" value="KAG4412400.1"/>
    <property type="molecule type" value="Genomic_DNA"/>
</dbReference>